<feature type="transmembrane region" description="Helical" evidence="1">
    <location>
        <begin position="87"/>
        <end position="109"/>
    </location>
</feature>
<protein>
    <recommendedName>
        <fullName evidence="4">DUF4397 domain-containing protein</fullName>
    </recommendedName>
</protein>
<evidence type="ECO:0000256" key="1">
    <source>
        <dbReference type="SAM" id="Phobius"/>
    </source>
</evidence>
<keyword evidence="1" id="KW-1133">Transmembrane helix</keyword>
<evidence type="ECO:0000313" key="3">
    <source>
        <dbReference type="Proteomes" id="UP000266677"/>
    </source>
</evidence>
<dbReference type="OrthoDB" id="5180668at2"/>
<comment type="caution">
    <text evidence="2">The sequence shown here is derived from an EMBL/GenBank/DDBJ whole genome shotgun (WGS) entry which is preliminary data.</text>
</comment>
<proteinExistence type="predicted"/>
<evidence type="ECO:0000313" key="2">
    <source>
        <dbReference type="EMBL" id="RJO77313.1"/>
    </source>
</evidence>
<dbReference type="Proteomes" id="UP000266677">
    <property type="component" value="Unassembled WGS sequence"/>
</dbReference>
<name>A0A3A4L4P6_9NOCA</name>
<organism evidence="2 3">
    <name type="scientific">Nocardia panacis</name>
    <dbReference type="NCBI Taxonomy" id="2340916"/>
    <lineage>
        <taxon>Bacteria</taxon>
        <taxon>Bacillati</taxon>
        <taxon>Actinomycetota</taxon>
        <taxon>Actinomycetes</taxon>
        <taxon>Mycobacteriales</taxon>
        <taxon>Nocardiaceae</taxon>
        <taxon>Nocardia</taxon>
    </lineage>
</organism>
<keyword evidence="1" id="KW-0812">Transmembrane</keyword>
<dbReference type="AlphaFoldDB" id="A0A3A4L4P6"/>
<reference evidence="2 3" key="1">
    <citation type="submission" date="2018-09" db="EMBL/GenBank/DDBJ databases">
        <title>YIM PH21274 draft genome.</title>
        <authorList>
            <person name="Miao C."/>
        </authorList>
    </citation>
    <scope>NUCLEOTIDE SEQUENCE [LARGE SCALE GENOMIC DNA]</scope>
    <source>
        <strain evidence="2 3">YIM PH 21724</strain>
    </source>
</reference>
<accession>A0A3A4L4P6</accession>
<keyword evidence="3" id="KW-1185">Reference proteome</keyword>
<keyword evidence="1" id="KW-0472">Membrane</keyword>
<dbReference type="EMBL" id="QZFU01000016">
    <property type="protein sequence ID" value="RJO77313.1"/>
    <property type="molecule type" value="Genomic_DNA"/>
</dbReference>
<gene>
    <name evidence="2" type="ORF">D5S18_13250</name>
</gene>
<evidence type="ECO:0008006" key="4">
    <source>
        <dbReference type="Google" id="ProtNLM"/>
    </source>
</evidence>
<sequence>MLALVKPKIRINGHPVPVTRWGSTHIPVGPGVYDIWVATPWIFDMGAAGTRVMLQPGQAARIYYRSPALIFLNGAIGPEPQKTPGAVFMYIMWAVILLLVVLPMLLTVFI</sequence>